<dbReference type="SUPFAM" id="SSF53335">
    <property type="entry name" value="S-adenosyl-L-methionine-dependent methyltransferases"/>
    <property type="match status" value="1"/>
</dbReference>
<reference evidence="4" key="1">
    <citation type="journal article" name="DNA Res.">
        <title>The physiological potential of anammox bacteria as revealed by their core genome structure.</title>
        <authorList>
            <person name="Okubo T."/>
            <person name="Toyoda A."/>
            <person name="Fukuhara K."/>
            <person name="Uchiyama I."/>
            <person name="Harigaya Y."/>
            <person name="Kuroiwa M."/>
            <person name="Suzuki T."/>
            <person name="Murakami Y."/>
            <person name="Suwa Y."/>
            <person name="Takami H."/>
        </authorList>
    </citation>
    <scope>NUCLEOTIDE SEQUENCE</scope>
    <source>
        <strain evidence="4">317325-2</strain>
    </source>
</reference>
<dbReference type="Pfam" id="PF01596">
    <property type="entry name" value="Methyltransf_3"/>
    <property type="match status" value="1"/>
</dbReference>
<accession>A0A809R631</accession>
<dbReference type="EMBL" id="AP021858">
    <property type="protein sequence ID" value="BBO23033.1"/>
    <property type="molecule type" value="Genomic_DNA"/>
</dbReference>
<evidence type="ECO:0000313" key="5">
    <source>
        <dbReference type="Proteomes" id="UP000662873"/>
    </source>
</evidence>
<evidence type="ECO:0000256" key="1">
    <source>
        <dbReference type="ARBA" id="ARBA00022603"/>
    </source>
</evidence>
<dbReference type="InterPro" id="IPR029063">
    <property type="entry name" value="SAM-dependent_MTases_sf"/>
</dbReference>
<dbReference type="Gene3D" id="3.40.50.150">
    <property type="entry name" value="Vaccinia Virus protein VP39"/>
    <property type="match status" value="1"/>
</dbReference>
<dbReference type="CDD" id="cd02440">
    <property type="entry name" value="AdoMet_MTases"/>
    <property type="match status" value="1"/>
</dbReference>
<dbReference type="PROSITE" id="PS51682">
    <property type="entry name" value="SAM_OMT_I"/>
    <property type="match status" value="1"/>
</dbReference>
<dbReference type="InterPro" id="IPR002935">
    <property type="entry name" value="SAM_O-MeTrfase"/>
</dbReference>
<dbReference type="PANTHER" id="PTHR43167">
    <property type="entry name" value="PUTATIVE (AFU_ORTHOLOGUE AFUA_6G01830)-RELATED"/>
    <property type="match status" value="1"/>
</dbReference>
<protein>
    <submittedName>
        <fullName evidence="4">O-methyltransferase</fullName>
    </submittedName>
</protein>
<dbReference type="GO" id="GO:0032259">
    <property type="term" value="P:methylation"/>
    <property type="evidence" value="ECO:0007669"/>
    <property type="project" value="UniProtKB-KW"/>
</dbReference>
<sequence length="212" mass="23629">MAELHHPDLRSYLDSLVPKRPRELQIMEEYAREHGFPIVGPASGQFCYLQARLIGAKRVFELGSGYGYSTAWFCRAVRENGGGEVHHVVWDKDLSNRARRHLDSLGYGDIVRFTVGEAVNALIHAEGPFDLIFNDIEKEAYPASLPVISEKLRSGGLLIVDNLLWSGRVFDPSDTEASTQAIREFTRLVVNDPGWVASLVPIRDGLLVAQKA</sequence>
<dbReference type="KEGG" id="npy:NPRO_06280"/>
<dbReference type="GO" id="GO:0008171">
    <property type="term" value="F:O-methyltransferase activity"/>
    <property type="evidence" value="ECO:0007669"/>
    <property type="project" value="InterPro"/>
</dbReference>
<evidence type="ECO:0000256" key="3">
    <source>
        <dbReference type="ARBA" id="ARBA00022691"/>
    </source>
</evidence>
<dbReference type="AlphaFoldDB" id="A0A809R631"/>
<evidence type="ECO:0000313" key="4">
    <source>
        <dbReference type="EMBL" id="BBO23033.1"/>
    </source>
</evidence>
<keyword evidence="3" id="KW-0949">S-adenosyl-L-methionine</keyword>
<name>A0A809R631_9BACT</name>
<gene>
    <name evidence="4" type="ORF">NPRO_06280</name>
</gene>
<proteinExistence type="predicted"/>
<keyword evidence="2 4" id="KW-0808">Transferase</keyword>
<organism evidence="4 5">
    <name type="scientific">Candidatus Nitrosymbiomonas proteolyticus</name>
    <dbReference type="NCBI Taxonomy" id="2608984"/>
    <lineage>
        <taxon>Bacteria</taxon>
        <taxon>Bacillati</taxon>
        <taxon>Armatimonadota</taxon>
        <taxon>Armatimonadota incertae sedis</taxon>
        <taxon>Candidatus Nitrosymbiomonas</taxon>
    </lineage>
</organism>
<keyword evidence="1 4" id="KW-0489">Methyltransferase</keyword>
<evidence type="ECO:0000256" key="2">
    <source>
        <dbReference type="ARBA" id="ARBA00022679"/>
    </source>
</evidence>
<dbReference type="Proteomes" id="UP000662873">
    <property type="component" value="Chromosome"/>
</dbReference>
<dbReference type="PANTHER" id="PTHR43167:SF1">
    <property type="entry name" value="PUTATIVE (AFU_ORTHOLOGUE AFUA_6G01830)-RELATED"/>
    <property type="match status" value="1"/>
</dbReference>